<evidence type="ECO:0000256" key="1">
    <source>
        <dbReference type="SAM" id="MobiDB-lite"/>
    </source>
</evidence>
<evidence type="ECO:0000313" key="3">
    <source>
        <dbReference type="WBParaSite" id="ALUE_0000817101-mRNA-1"/>
    </source>
</evidence>
<dbReference type="AlphaFoldDB" id="A0A9J2PET1"/>
<sequence>MRARYLFLSGVCNGQMQGPHDQNFVYENTTSINCNPALLQIEENANSMDELSYSMDETVTNDAEVCIDFRVESFRANAYKRDSDEIVPFTAKLHQARSFSGLYATYDSAINEKCGVSNVNRGMNFSWSMNSKMSQKEEVLKNLRVFCDCQPFHDTQLVVLVLYGGTSKIALASDLTAGETINLQSEDSKDSLQKTKRNSDDVTVDEETSSCSGDYSTVDEVYSLNASEWHSTPTTNVFNENFENAKQSNAAGTLFNNISVNHLLRSKCIINA</sequence>
<feature type="region of interest" description="Disordered" evidence="1">
    <location>
        <begin position="192"/>
        <end position="211"/>
    </location>
</feature>
<protein>
    <submittedName>
        <fullName evidence="3">ZP domain-containing protein</fullName>
    </submittedName>
</protein>
<organism evidence="2 3">
    <name type="scientific">Ascaris lumbricoides</name>
    <name type="common">Giant roundworm</name>
    <dbReference type="NCBI Taxonomy" id="6252"/>
    <lineage>
        <taxon>Eukaryota</taxon>
        <taxon>Metazoa</taxon>
        <taxon>Ecdysozoa</taxon>
        <taxon>Nematoda</taxon>
        <taxon>Chromadorea</taxon>
        <taxon>Rhabditida</taxon>
        <taxon>Spirurina</taxon>
        <taxon>Ascaridomorpha</taxon>
        <taxon>Ascaridoidea</taxon>
        <taxon>Ascarididae</taxon>
        <taxon>Ascaris</taxon>
    </lineage>
</organism>
<reference evidence="3" key="1">
    <citation type="submission" date="2023-03" db="UniProtKB">
        <authorList>
            <consortium name="WormBaseParasite"/>
        </authorList>
    </citation>
    <scope>IDENTIFICATION</scope>
</reference>
<proteinExistence type="predicted"/>
<accession>A0A9J2PET1</accession>
<evidence type="ECO:0000313" key="2">
    <source>
        <dbReference type="Proteomes" id="UP000036681"/>
    </source>
</evidence>
<dbReference type="Proteomes" id="UP000036681">
    <property type="component" value="Unplaced"/>
</dbReference>
<name>A0A9J2PET1_ASCLU</name>
<dbReference type="WBParaSite" id="ALUE_0000817101-mRNA-1">
    <property type="protein sequence ID" value="ALUE_0000817101-mRNA-1"/>
    <property type="gene ID" value="ALUE_0000817101"/>
</dbReference>
<keyword evidence="2" id="KW-1185">Reference proteome</keyword>